<name>A0A512MFU4_9BACT</name>
<dbReference type="Gene3D" id="3.40.50.2300">
    <property type="match status" value="1"/>
</dbReference>
<dbReference type="CDD" id="cd06170">
    <property type="entry name" value="LuxR_C_like"/>
    <property type="match status" value="1"/>
</dbReference>
<feature type="domain" description="Response regulatory" evidence="5">
    <location>
        <begin position="21"/>
        <end position="137"/>
    </location>
</feature>
<dbReference type="SMART" id="SM00421">
    <property type="entry name" value="HTH_LUXR"/>
    <property type="match status" value="1"/>
</dbReference>
<dbReference type="GO" id="GO:0006355">
    <property type="term" value="P:regulation of DNA-templated transcription"/>
    <property type="evidence" value="ECO:0007669"/>
    <property type="project" value="InterPro"/>
</dbReference>
<dbReference type="InterPro" id="IPR039420">
    <property type="entry name" value="WalR-like"/>
</dbReference>
<gene>
    <name evidence="6" type="ORF">BGE01nite_49060</name>
</gene>
<evidence type="ECO:0000256" key="2">
    <source>
        <dbReference type="ARBA" id="ARBA00023125"/>
    </source>
</evidence>
<evidence type="ECO:0000256" key="1">
    <source>
        <dbReference type="ARBA" id="ARBA00022553"/>
    </source>
</evidence>
<keyword evidence="2 6" id="KW-0238">DNA-binding</keyword>
<dbReference type="PROSITE" id="PS00622">
    <property type="entry name" value="HTH_LUXR_1"/>
    <property type="match status" value="1"/>
</dbReference>
<evidence type="ECO:0000256" key="3">
    <source>
        <dbReference type="PROSITE-ProRule" id="PRU00169"/>
    </source>
</evidence>
<comment type="caution">
    <text evidence="6">The sequence shown here is derived from an EMBL/GenBank/DDBJ whole genome shotgun (WGS) entry which is preliminary data.</text>
</comment>
<dbReference type="Pfam" id="PF00072">
    <property type="entry name" value="Response_reg"/>
    <property type="match status" value="1"/>
</dbReference>
<dbReference type="PANTHER" id="PTHR43214">
    <property type="entry name" value="TWO-COMPONENT RESPONSE REGULATOR"/>
    <property type="match status" value="1"/>
</dbReference>
<dbReference type="PROSITE" id="PS50110">
    <property type="entry name" value="RESPONSE_REGULATORY"/>
    <property type="match status" value="1"/>
</dbReference>
<reference evidence="6 7" key="1">
    <citation type="submission" date="2019-07" db="EMBL/GenBank/DDBJ databases">
        <title>Whole genome shotgun sequence of Brevifollis gellanilyticus NBRC 108608.</title>
        <authorList>
            <person name="Hosoyama A."/>
            <person name="Uohara A."/>
            <person name="Ohji S."/>
            <person name="Ichikawa N."/>
        </authorList>
    </citation>
    <scope>NUCLEOTIDE SEQUENCE [LARGE SCALE GENOMIC DNA]</scope>
    <source>
        <strain evidence="6 7">NBRC 108608</strain>
    </source>
</reference>
<dbReference type="EMBL" id="BKAG01000054">
    <property type="protein sequence ID" value="GEP45615.1"/>
    <property type="molecule type" value="Genomic_DNA"/>
</dbReference>
<dbReference type="InterPro" id="IPR001789">
    <property type="entry name" value="Sig_transdc_resp-reg_receiver"/>
</dbReference>
<dbReference type="GO" id="GO:0003677">
    <property type="term" value="F:DNA binding"/>
    <property type="evidence" value="ECO:0007669"/>
    <property type="project" value="UniProtKB-KW"/>
</dbReference>
<evidence type="ECO:0000313" key="7">
    <source>
        <dbReference type="Proteomes" id="UP000321577"/>
    </source>
</evidence>
<sequence length="235" mass="25550">MSKVSTPAPEKKAAPAEVKKRVMIVDDHPIFRDGITQLINTQPDLQVCGSVCSANLALSAVEELKPDMIVLDISIQGTNGIELMKSIRAQHPTLPAMMLSSHDENLYAERALRAGARGYVMKSAAPEQVIEGIRRILGGGLYLSEAIGSRLLDTFLNGRGPTTGGSGVEQLSDRELEIFRALGEGRGTREIARTLFLSVKTVETHRAHIKEKLKIQSANELVRAAVEWVNSDSNP</sequence>
<dbReference type="Proteomes" id="UP000321577">
    <property type="component" value="Unassembled WGS sequence"/>
</dbReference>
<dbReference type="SUPFAM" id="SSF52172">
    <property type="entry name" value="CheY-like"/>
    <property type="match status" value="1"/>
</dbReference>
<dbReference type="InterPro" id="IPR011006">
    <property type="entry name" value="CheY-like_superfamily"/>
</dbReference>
<keyword evidence="7" id="KW-1185">Reference proteome</keyword>
<keyword evidence="1 3" id="KW-0597">Phosphoprotein</keyword>
<feature type="modified residue" description="4-aspartylphosphate" evidence="3">
    <location>
        <position position="72"/>
    </location>
</feature>
<dbReference type="OrthoDB" id="9780153at2"/>
<dbReference type="InterPro" id="IPR016032">
    <property type="entry name" value="Sig_transdc_resp-reg_C-effctor"/>
</dbReference>
<evidence type="ECO:0000313" key="6">
    <source>
        <dbReference type="EMBL" id="GEP45615.1"/>
    </source>
</evidence>
<evidence type="ECO:0000259" key="5">
    <source>
        <dbReference type="PROSITE" id="PS50110"/>
    </source>
</evidence>
<organism evidence="6 7">
    <name type="scientific">Brevifollis gellanilyticus</name>
    <dbReference type="NCBI Taxonomy" id="748831"/>
    <lineage>
        <taxon>Bacteria</taxon>
        <taxon>Pseudomonadati</taxon>
        <taxon>Verrucomicrobiota</taxon>
        <taxon>Verrucomicrobiia</taxon>
        <taxon>Verrucomicrobiales</taxon>
        <taxon>Verrucomicrobiaceae</taxon>
    </lineage>
</organism>
<dbReference type="SMART" id="SM00448">
    <property type="entry name" value="REC"/>
    <property type="match status" value="1"/>
</dbReference>
<feature type="domain" description="HTH luxR-type" evidence="4">
    <location>
        <begin position="164"/>
        <end position="229"/>
    </location>
</feature>
<accession>A0A512MFU4</accession>
<dbReference type="GO" id="GO:0000160">
    <property type="term" value="P:phosphorelay signal transduction system"/>
    <property type="evidence" value="ECO:0007669"/>
    <property type="project" value="InterPro"/>
</dbReference>
<dbReference type="PANTHER" id="PTHR43214:SF43">
    <property type="entry name" value="TWO-COMPONENT RESPONSE REGULATOR"/>
    <property type="match status" value="1"/>
</dbReference>
<dbReference type="CDD" id="cd17535">
    <property type="entry name" value="REC_NarL-like"/>
    <property type="match status" value="1"/>
</dbReference>
<dbReference type="InterPro" id="IPR000792">
    <property type="entry name" value="Tscrpt_reg_LuxR_C"/>
</dbReference>
<dbReference type="PRINTS" id="PR00038">
    <property type="entry name" value="HTHLUXR"/>
</dbReference>
<dbReference type="InterPro" id="IPR058245">
    <property type="entry name" value="NreC/VraR/RcsB-like_REC"/>
</dbReference>
<dbReference type="AlphaFoldDB" id="A0A512MFU4"/>
<dbReference type="RefSeq" id="WP_146854675.1">
    <property type="nucleotide sequence ID" value="NZ_BKAG01000054.1"/>
</dbReference>
<protein>
    <submittedName>
        <fullName evidence="6">DNA-binding response regulator</fullName>
    </submittedName>
</protein>
<dbReference type="SUPFAM" id="SSF46894">
    <property type="entry name" value="C-terminal effector domain of the bipartite response regulators"/>
    <property type="match status" value="1"/>
</dbReference>
<dbReference type="PROSITE" id="PS50043">
    <property type="entry name" value="HTH_LUXR_2"/>
    <property type="match status" value="1"/>
</dbReference>
<dbReference type="Pfam" id="PF00196">
    <property type="entry name" value="GerE"/>
    <property type="match status" value="1"/>
</dbReference>
<evidence type="ECO:0000259" key="4">
    <source>
        <dbReference type="PROSITE" id="PS50043"/>
    </source>
</evidence>
<proteinExistence type="predicted"/>